<dbReference type="SUPFAM" id="SSF69304">
    <property type="entry name" value="Tricorn protease N-terminal domain"/>
    <property type="match status" value="1"/>
</dbReference>
<dbReference type="Pfam" id="PF07676">
    <property type="entry name" value="PD40"/>
    <property type="match status" value="1"/>
</dbReference>
<dbReference type="Proteomes" id="UP000242258">
    <property type="component" value="Unassembled WGS sequence"/>
</dbReference>
<dbReference type="CDD" id="cd00383">
    <property type="entry name" value="trans_reg_C"/>
    <property type="match status" value="1"/>
</dbReference>
<dbReference type="Pfam" id="PF00486">
    <property type="entry name" value="Trans_reg_C"/>
    <property type="match status" value="1"/>
</dbReference>
<reference evidence="7" key="1">
    <citation type="submission" date="2016-09" db="EMBL/GenBank/DDBJ databases">
        <authorList>
            <person name="Wan X."/>
            <person name="Hou S."/>
        </authorList>
    </citation>
    <scope>NUCLEOTIDE SEQUENCE [LARGE SCALE GENOMIC DNA]</scope>
    <source>
        <strain evidence="7">KH87</strain>
    </source>
</reference>
<evidence type="ECO:0000256" key="2">
    <source>
        <dbReference type="ARBA" id="ARBA00023125"/>
    </source>
</evidence>
<dbReference type="InterPro" id="IPR011042">
    <property type="entry name" value="6-blade_b-propeller_TolB-like"/>
</dbReference>
<keyword evidence="4" id="KW-1133">Transmembrane helix</keyword>
<evidence type="ECO:0000313" key="7">
    <source>
        <dbReference type="Proteomes" id="UP000242258"/>
    </source>
</evidence>
<dbReference type="SUPFAM" id="SSF82171">
    <property type="entry name" value="DPP6 N-terminal domain-like"/>
    <property type="match status" value="1"/>
</dbReference>
<evidence type="ECO:0000259" key="5">
    <source>
        <dbReference type="PROSITE" id="PS51755"/>
    </source>
</evidence>
<dbReference type="SMART" id="SM00862">
    <property type="entry name" value="Trans_reg_C"/>
    <property type="match status" value="1"/>
</dbReference>
<dbReference type="Gene3D" id="2.120.10.30">
    <property type="entry name" value="TolB, C-terminal domain"/>
    <property type="match status" value="2"/>
</dbReference>
<dbReference type="SUPFAM" id="SSF46894">
    <property type="entry name" value="C-terminal effector domain of the bipartite response regulators"/>
    <property type="match status" value="1"/>
</dbReference>
<protein>
    <recommendedName>
        <fullName evidence="5">OmpR/PhoB-type domain-containing protein</fullName>
    </recommendedName>
</protein>
<evidence type="ECO:0000256" key="4">
    <source>
        <dbReference type="SAM" id="Phobius"/>
    </source>
</evidence>
<sequence>MNKTVPSEPAVQWQLGEVTFDSRTRQLSRGDNQLYLEPRQHQLLLSLLASPELPLSREQLIQTVWQGRIVSDGAINRAVSMLRKAFASLDPTTDYIATLPKLGYQLLSNVKVVSLISPDQTQNSAQSTLHQGAQQKPASVRSGKSRNRLQWLFLLLALIICGLFVVRFWFYTNTPLQLLSAANKVPHTSFNGRESQLSSNAKGTALLYQRQANNGNHQIWLNTLADNKHLALTPDNEDSQNAALSPDGRQFAYVRYSSGSSTEPNIEHCQIVLQTLGETTANRILHQCPPDNAPLISWHSDGNTLYFRQRADKTHPYQLYQLSIASGAVRQLTLLAADYSGQGDIALATSGQQPLAIVRYITADTSELLLLDSNGQITFSQTIAIRATALAWYNTTTVNEDRVLLLSAGSTLYQYHLASAELTPLYHAADAINSFVVTGDNVYFSSTELSADIWQANKAGDALVRINSSRLDTMPRLSHDATQLAFLSDRQGHLQLWLQQVDGTERLLSELPGQPSFIRLEWSDDDKQLLFSKDGAVYSVNIDSGKLMTLLNADKQVAIANWAMDDTKLVYSSQRDGDWQLWLYDLTNNSEQRLTQQGGYSGRIWQNRLYFSKYHQDGLWVKELSSGNEKLSSGSEQLLLSFFDKINWLNWQIDQVQLYYYVPTKGIYRLDLASGESALHLSEPSRFVRHFSVRQNQTVYVRHSELQGDIYRLLLKAAK</sequence>
<organism evidence="6 7">
    <name type="scientific">Rheinheimera salexigens</name>
    <dbReference type="NCBI Taxonomy" id="1628148"/>
    <lineage>
        <taxon>Bacteria</taxon>
        <taxon>Pseudomonadati</taxon>
        <taxon>Pseudomonadota</taxon>
        <taxon>Gammaproteobacteria</taxon>
        <taxon>Chromatiales</taxon>
        <taxon>Chromatiaceae</taxon>
        <taxon>Rheinheimera</taxon>
    </lineage>
</organism>
<gene>
    <name evidence="6" type="ORF">BI198_01345</name>
</gene>
<feature type="transmembrane region" description="Helical" evidence="4">
    <location>
        <begin position="151"/>
        <end position="170"/>
    </location>
</feature>
<dbReference type="STRING" id="1628148.BI198_01345"/>
<evidence type="ECO:0000256" key="3">
    <source>
        <dbReference type="PROSITE-ProRule" id="PRU01091"/>
    </source>
</evidence>
<dbReference type="PANTHER" id="PTHR36842">
    <property type="entry name" value="PROTEIN TOLB HOMOLOG"/>
    <property type="match status" value="1"/>
</dbReference>
<keyword evidence="2 3" id="KW-0238">DNA-binding</keyword>
<dbReference type="InterPro" id="IPR011659">
    <property type="entry name" value="WD40"/>
</dbReference>
<dbReference type="GO" id="GO:0006355">
    <property type="term" value="P:regulation of DNA-templated transcription"/>
    <property type="evidence" value="ECO:0007669"/>
    <property type="project" value="InterPro"/>
</dbReference>
<keyword evidence="4" id="KW-0472">Membrane</keyword>
<keyword evidence="4" id="KW-0812">Transmembrane</keyword>
<dbReference type="RefSeq" id="WP_070047927.1">
    <property type="nucleotide sequence ID" value="NZ_CBCSDO010000001.1"/>
</dbReference>
<evidence type="ECO:0000256" key="1">
    <source>
        <dbReference type="ARBA" id="ARBA00009820"/>
    </source>
</evidence>
<evidence type="ECO:0000313" key="6">
    <source>
        <dbReference type="EMBL" id="OEY68361.1"/>
    </source>
</evidence>
<keyword evidence="7" id="KW-1185">Reference proteome</keyword>
<feature type="DNA-binding region" description="OmpR/PhoB-type" evidence="3">
    <location>
        <begin position="10"/>
        <end position="108"/>
    </location>
</feature>
<dbReference type="AlphaFoldDB" id="A0A1E7Q2L2"/>
<feature type="domain" description="OmpR/PhoB-type" evidence="5">
    <location>
        <begin position="10"/>
        <end position="108"/>
    </location>
</feature>
<accession>A0A1E7Q2L2</accession>
<dbReference type="InterPro" id="IPR016032">
    <property type="entry name" value="Sig_transdc_resp-reg_C-effctor"/>
</dbReference>
<dbReference type="Pfam" id="PF16472">
    <property type="entry name" value="DUF5050"/>
    <property type="match status" value="1"/>
</dbReference>
<dbReference type="InterPro" id="IPR036388">
    <property type="entry name" value="WH-like_DNA-bd_sf"/>
</dbReference>
<name>A0A1E7Q2L2_9GAMM</name>
<dbReference type="PROSITE" id="PS51755">
    <property type="entry name" value="OMPR_PHOB"/>
    <property type="match status" value="1"/>
</dbReference>
<dbReference type="EMBL" id="MKEK01000001">
    <property type="protein sequence ID" value="OEY68361.1"/>
    <property type="molecule type" value="Genomic_DNA"/>
</dbReference>
<dbReference type="InterPro" id="IPR001867">
    <property type="entry name" value="OmpR/PhoB-type_DNA-bd"/>
</dbReference>
<dbReference type="InterPro" id="IPR032485">
    <property type="entry name" value="LRP1-like_beta_prop"/>
</dbReference>
<comment type="caution">
    <text evidence="6">The sequence shown here is derived from an EMBL/GenBank/DDBJ whole genome shotgun (WGS) entry which is preliminary data.</text>
</comment>
<dbReference type="Gene3D" id="1.10.10.10">
    <property type="entry name" value="Winged helix-like DNA-binding domain superfamily/Winged helix DNA-binding domain"/>
    <property type="match status" value="1"/>
</dbReference>
<dbReference type="OrthoDB" id="5900874at2"/>
<dbReference type="GO" id="GO:0000160">
    <property type="term" value="P:phosphorelay signal transduction system"/>
    <property type="evidence" value="ECO:0007669"/>
    <property type="project" value="InterPro"/>
</dbReference>
<dbReference type="GO" id="GO:0003677">
    <property type="term" value="F:DNA binding"/>
    <property type="evidence" value="ECO:0007669"/>
    <property type="project" value="UniProtKB-UniRule"/>
</dbReference>
<comment type="similarity">
    <text evidence="1">Belongs to the TolB family.</text>
</comment>
<proteinExistence type="inferred from homology"/>